<dbReference type="WormBase" id="Y46D2A.1">
    <property type="protein sequence ID" value="CE36035"/>
    <property type="gene ID" value="WBGene00021589"/>
</dbReference>
<dbReference type="OrthoDB" id="5861221at2759"/>
<reference evidence="2 3" key="1">
    <citation type="journal article" date="1998" name="Science">
        <title>Genome sequence of the nematode C. elegans: a platform for investigating biology.</title>
        <authorList>
            <consortium name="The C. elegans sequencing consortium"/>
            <person name="Sulson J.E."/>
            <person name="Waterston R."/>
        </authorList>
    </citation>
    <scope>NUCLEOTIDE SEQUENCE [LARGE SCALE GENOMIC DNA]</scope>
    <source>
        <strain evidence="2 3">Bristol N2</strain>
    </source>
</reference>
<dbReference type="Pfam" id="PF03409">
    <property type="entry name" value="Glycoprotein"/>
    <property type="match status" value="1"/>
</dbReference>
<dbReference type="FunCoup" id="Q9N4X0">
    <property type="interactions" value="297"/>
</dbReference>
<evidence type="ECO:0000313" key="4">
    <source>
        <dbReference type="WormBase" id="Y46D2A.1"/>
    </source>
</evidence>
<accession>Q9N4X0</accession>
<dbReference type="PANTHER" id="PTHR21733">
    <property type="entry name" value="CUB_2 DOMAIN-CONTAINING PROTEIN-RELATED-RELATED"/>
    <property type="match status" value="1"/>
</dbReference>
<evidence type="ECO:0000313" key="2">
    <source>
        <dbReference type="EMBL" id="CCD69505.1"/>
    </source>
</evidence>
<organism evidence="2 3">
    <name type="scientific">Caenorhabditis elegans</name>
    <dbReference type="NCBI Taxonomy" id="6239"/>
    <lineage>
        <taxon>Eukaryota</taxon>
        <taxon>Metazoa</taxon>
        <taxon>Ecdysozoa</taxon>
        <taxon>Nematoda</taxon>
        <taxon>Chromadorea</taxon>
        <taxon>Rhabditida</taxon>
        <taxon>Rhabditina</taxon>
        <taxon>Rhabditomorpha</taxon>
        <taxon>Rhabditoidea</taxon>
        <taxon>Rhabditidae</taxon>
        <taxon>Peloderinae</taxon>
        <taxon>Caenorhabditis</taxon>
    </lineage>
</organism>
<dbReference type="AGR" id="WB:WBGene00021589"/>
<dbReference type="AlphaFoldDB" id="Q9N4X0"/>
<dbReference type="EMBL" id="BX284602">
    <property type="protein sequence ID" value="CCD69505.1"/>
    <property type="molecule type" value="Genomic_DNA"/>
</dbReference>
<protein>
    <submittedName>
        <fullName evidence="2">CUB_2 domain-containing protein</fullName>
    </submittedName>
</protein>
<dbReference type="eggNOG" id="ENOG502SG5B">
    <property type="taxonomic scope" value="Eukaryota"/>
</dbReference>
<keyword evidence="3" id="KW-1185">Reference proteome</keyword>
<feature type="region of interest" description="Disordered" evidence="1">
    <location>
        <begin position="297"/>
        <end position="320"/>
    </location>
</feature>
<dbReference type="UCSC" id="Y46D2A.1">
    <property type="organism name" value="c. elegans"/>
</dbReference>
<evidence type="ECO:0000313" key="3">
    <source>
        <dbReference type="Proteomes" id="UP000001940"/>
    </source>
</evidence>
<dbReference type="Bgee" id="WBGene00021589">
    <property type="expression patterns" value="Expressed in embryo and 2 other cell types or tissues"/>
</dbReference>
<name>Q9N4X0_CAEEL</name>
<evidence type="ECO:0000256" key="1">
    <source>
        <dbReference type="SAM" id="MobiDB-lite"/>
    </source>
</evidence>
<dbReference type="InterPro" id="IPR005071">
    <property type="entry name" value="Glycoprotein"/>
</dbReference>
<gene>
    <name evidence="2" type="ORF">CELE_Y46D2A.1</name>
    <name evidence="2 4" type="ORF">Y46D2A.1</name>
</gene>
<dbReference type="PaxDb" id="6239-Y46D2A.1"/>
<proteinExistence type="predicted"/>
<dbReference type="Proteomes" id="UP000001940">
    <property type="component" value="Chromosome II"/>
</dbReference>
<dbReference type="PANTHER" id="PTHR21733:SF7">
    <property type="entry name" value="CUB_2 DOMAIN-CONTAINING PROTEIN-RELATED"/>
    <property type="match status" value="1"/>
</dbReference>
<sequence>MKYTLDQLNVYNPDGKAKSISIIHGLTISTSNTNSDTTGLTGCLYLTTKNQANDPSFSVYVIKQAQTVSTTQPNSTVVILNTELNPDISNYDQPLKTSYVTNINQSPDSDLFFQWDIPASGWTQKDVTNQFFENPIILETFDWNTMKKNFTRQFFDHIEPLQIGVKYWYFTASKPVSMTMESKYVSNLMYTATSVNTTGLIVNDFVFLEHVVNFPLDLTRVRTIGTLISAFPESSTINFVYKDDQSSSRQSFSTEQTHSLFDTYMQASSLTINATALIPGRFFCQYFGVTGDLLPPGTSTPSTPSTVETTMPSTTRISTTPSAAPHEFQLICFIIAFLLVL</sequence>
<dbReference type="PhylomeDB" id="Q9N4X0"/>
<dbReference type="HOGENOM" id="CLU_040349_1_0_1"/>
<dbReference type="InParanoid" id="Q9N4X0"/>